<proteinExistence type="predicted"/>
<protein>
    <submittedName>
        <fullName evidence="1">SFRICE_029503</fullName>
    </submittedName>
</protein>
<reference evidence="1" key="1">
    <citation type="submission" date="2016-07" db="EMBL/GenBank/DDBJ databases">
        <authorList>
            <person name="Bretaudeau A."/>
        </authorList>
    </citation>
    <scope>NUCLEOTIDE SEQUENCE</scope>
    <source>
        <strain evidence="1">Rice</strain>
        <tissue evidence="1">Whole body</tissue>
    </source>
</reference>
<organism evidence="1">
    <name type="scientific">Spodoptera frugiperda</name>
    <name type="common">Fall armyworm</name>
    <dbReference type="NCBI Taxonomy" id="7108"/>
    <lineage>
        <taxon>Eukaryota</taxon>
        <taxon>Metazoa</taxon>
        <taxon>Ecdysozoa</taxon>
        <taxon>Arthropoda</taxon>
        <taxon>Hexapoda</taxon>
        <taxon>Insecta</taxon>
        <taxon>Pterygota</taxon>
        <taxon>Neoptera</taxon>
        <taxon>Endopterygota</taxon>
        <taxon>Lepidoptera</taxon>
        <taxon>Glossata</taxon>
        <taxon>Ditrysia</taxon>
        <taxon>Noctuoidea</taxon>
        <taxon>Noctuidae</taxon>
        <taxon>Amphipyrinae</taxon>
        <taxon>Spodoptera</taxon>
    </lineage>
</organism>
<gene>
    <name evidence="1" type="ORF">SFRICE_029503</name>
</gene>
<dbReference type="EMBL" id="ODYU01008213">
    <property type="protein sequence ID" value="SOQ51618.1"/>
    <property type="molecule type" value="Genomic_DNA"/>
</dbReference>
<dbReference type="AlphaFoldDB" id="A0A2H1WEW1"/>
<evidence type="ECO:0000313" key="1">
    <source>
        <dbReference type="EMBL" id="SOQ51618.1"/>
    </source>
</evidence>
<accession>A0A2H1WEW1</accession>
<sequence>MRRELDEFQPRRRQFRSRRLYFRCPYVGKTHIPSLHFSLHCNEMVEVVGRVVASATAGQRVSGALDSFPFVDRKSEFVGERLLPGERGEILWDTDGGNHAMSFPALGEARGIVRFLPTKNHPVPSPAFRARASRNPIQLKLYKPQVR</sequence>
<name>A0A2H1WEW1_SPOFR</name>